<feature type="domain" description="VTT" evidence="8">
    <location>
        <begin position="30"/>
        <end position="149"/>
    </location>
</feature>
<evidence type="ECO:0000256" key="2">
    <source>
        <dbReference type="ARBA" id="ARBA00010792"/>
    </source>
</evidence>
<name>A0ABW4W152_9BACI</name>
<dbReference type="InterPro" id="IPR051311">
    <property type="entry name" value="DedA_domain"/>
</dbReference>
<evidence type="ECO:0000256" key="6">
    <source>
        <dbReference type="ARBA" id="ARBA00023136"/>
    </source>
</evidence>
<feature type="transmembrane region" description="Helical" evidence="7">
    <location>
        <begin position="126"/>
        <end position="147"/>
    </location>
</feature>
<feature type="transmembrane region" description="Helical" evidence="7">
    <location>
        <begin position="21"/>
        <end position="44"/>
    </location>
</feature>
<evidence type="ECO:0000256" key="1">
    <source>
        <dbReference type="ARBA" id="ARBA00004651"/>
    </source>
</evidence>
<evidence type="ECO:0000256" key="7">
    <source>
        <dbReference type="SAM" id="Phobius"/>
    </source>
</evidence>
<keyword evidence="5 7" id="KW-1133">Transmembrane helix</keyword>
<evidence type="ECO:0000256" key="4">
    <source>
        <dbReference type="ARBA" id="ARBA00022692"/>
    </source>
</evidence>
<accession>A0ABW4W152</accession>
<evidence type="ECO:0000313" key="9">
    <source>
        <dbReference type="EMBL" id="MFD2044585.1"/>
    </source>
</evidence>
<dbReference type="Pfam" id="PF09335">
    <property type="entry name" value="VTT_dom"/>
    <property type="match status" value="1"/>
</dbReference>
<feature type="transmembrane region" description="Helical" evidence="7">
    <location>
        <begin position="167"/>
        <end position="186"/>
    </location>
</feature>
<gene>
    <name evidence="9" type="ORF">ACFSJF_09930</name>
</gene>
<evidence type="ECO:0000256" key="3">
    <source>
        <dbReference type="ARBA" id="ARBA00022475"/>
    </source>
</evidence>
<evidence type="ECO:0000259" key="8">
    <source>
        <dbReference type="Pfam" id="PF09335"/>
    </source>
</evidence>
<dbReference type="Proteomes" id="UP001597383">
    <property type="component" value="Unassembled WGS sequence"/>
</dbReference>
<keyword evidence="3" id="KW-1003">Cell membrane</keyword>
<dbReference type="InterPro" id="IPR032816">
    <property type="entry name" value="VTT_dom"/>
</dbReference>
<comment type="caution">
    <text evidence="9">The sequence shown here is derived from an EMBL/GenBank/DDBJ whole genome shotgun (WGS) entry which is preliminary data.</text>
</comment>
<dbReference type="PANTHER" id="PTHR42709:SF6">
    <property type="entry name" value="UNDECAPRENYL PHOSPHATE TRANSPORTER A"/>
    <property type="match status" value="1"/>
</dbReference>
<evidence type="ECO:0000256" key="5">
    <source>
        <dbReference type="ARBA" id="ARBA00022989"/>
    </source>
</evidence>
<dbReference type="PANTHER" id="PTHR42709">
    <property type="entry name" value="ALKALINE PHOSPHATASE LIKE PROTEIN"/>
    <property type="match status" value="1"/>
</dbReference>
<feature type="transmembrane region" description="Helical" evidence="7">
    <location>
        <begin position="50"/>
        <end position="72"/>
    </location>
</feature>
<keyword evidence="10" id="KW-1185">Reference proteome</keyword>
<keyword evidence="4 7" id="KW-0812">Transmembrane</keyword>
<protein>
    <submittedName>
        <fullName evidence="9">DedA family protein</fullName>
    </submittedName>
</protein>
<proteinExistence type="inferred from homology"/>
<reference evidence="10" key="1">
    <citation type="journal article" date="2019" name="Int. J. Syst. Evol. Microbiol.">
        <title>The Global Catalogue of Microorganisms (GCM) 10K type strain sequencing project: providing services to taxonomists for standard genome sequencing and annotation.</title>
        <authorList>
            <consortium name="The Broad Institute Genomics Platform"/>
            <consortium name="The Broad Institute Genome Sequencing Center for Infectious Disease"/>
            <person name="Wu L."/>
            <person name="Ma J."/>
        </authorList>
    </citation>
    <scope>NUCLEOTIDE SEQUENCE [LARGE SCALE GENOMIC DNA]</scope>
    <source>
        <strain evidence="10">R28</strain>
    </source>
</reference>
<comment type="similarity">
    <text evidence="2">Belongs to the DedA family.</text>
</comment>
<keyword evidence="6 7" id="KW-0472">Membrane</keyword>
<comment type="subcellular location">
    <subcellularLocation>
        <location evidence="1">Cell membrane</location>
        <topology evidence="1">Multi-pass membrane protein</topology>
    </subcellularLocation>
</comment>
<evidence type="ECO:0000313" key="10">
    <source>
        <dbReference type="Proteomes" id="UP001597383"/>
    </source>
</evidence>
<dbReference type="EMBL" id="JBHUHQ010000015">
    <property type="protein sequence ID" value="MFD2044585.1"/>
    <property type="molecule type" value="Genomic_DNA"/>
</dbReference>
<sequence length="191" mass="21906">MFQKLLDWFQAIGEPGLYFVMLLEGSSLPFPGVILVLSFGYILSPSYVDAILLAAKMSLCYSLASLFPYFLARKLKKVTSNRYINKGFDKAETFFNRYGIWSIALSRPFGIGNYISYVAGLSKVNVANFLILTCIGIYPWSYAMIMLGNYFNGSYDAFRQFFESYRLYIYGAFVILVIGIVVYWLVRRSKR</sequence>
<organism evidence="9 10">
    <name type="scientific">Ornithinibacillus salinisoli</name>
    <dbReference type="NCBI Taxonomy" id="1848459"/>
    <lineage>
        <taxon>Bacteria</taxon>
        <taxon>Bacillati</taxon>
        <taxon>Bacillota</taxon>
        <taxon>Bacilli</taxon>
        <taxon>Bacillales</taxon>
        <taxon>Bacillaceae</taxon>
        <taxon>Ornithinibacillus</taxon>
    </lineage>
</organism>
<dbReference type="RefSeq" id="WP_377556184.1">
    <property type="nucleotide sequence ID" value="NZ_JBHUHQ010000015.1"/>
</dbReference>